<evidence type="ECO:0000256" key="1">
    <source>
        <dbReference type="SAM" id="MobiDB-lite"/>
    </source>
</evidence>
<feature type="compositionally biased region" description="Low complexity" evidence="1">
    <location>
        <begin position="121"/>
        <end position="133"/>
    </location>
</feature>
<sequence>MGIASPDPKSRVARHHVLGVEVLLAPPLEEPGGGLDSVRAEVERGHRPLVQRGPGGGHERRRARPERDDVRGPLGDRAPVRDGLVAERVEAEVSRRRVAAVASRQVHTEGTPRRARHGHAGPEAGPEAPPEAALARRGRLDLGIQRRAAAFVSLPPRSAGGRRVAEAVAKV</sequence>
<protein>
    <submittedName>
        <fullName evidence="2">Uncharacterized protein</fullName>
    </submittedName>
</protein>
<name>K0SC58_THAOC</name>
<feature type="region of interest" description="Disordered" evidence="1">
    <location>
        <begin position="26"/>
        <end position="82"/>
    </location>
</feature>
<dbReference type="AlphaFoldDB" id="K0SC58"/>
<evidence type="ECO:0000313" key="3">
    <source>
        <dbReference type="Proteomes" id="UP000266841"/>
    </source>
</evidence>
<keyword evidence="3" id="KW-1185">Reference proteome</keyword>
<dbReference type="Proteomes" id="UP000266841">
    <property type="component" value="Unassembled WGS sequence"/>
</dbReference>
<feature type="non-terminal residue" evidence="2">
    <location>
        <position position="171"/>
    </location>
</feature>
<organism evidence="2 3">
    <name type="scientific">Thalassiosira oceanica</name>
    <name type="common">Marine diatom</name>
    <dbReference type="NCBI Taxonomy" id="159749"/>
    <lineage>
        <taxon>Eukaryota</taxon>
        <taxon>Sar</taxon>
        <taxon>Stramenopiles</taxon>
        <taxon>Ochrophyta</taxon>
        <taxon>Bacillariophyta</taxon>
        <taxon>Coscinodiscophyceae</taxon>
        <taxon>Thalassiosirophycidae</taxon>
        <taxon>Thalassiosirales</taxon>
        <taxon>Thalassiosiraceae</taxon>
        <taxon>Thalassiosira</taxon>
    </lineage>
</organism>
<feature type="region of interest" description="Disordered" evidence="1">
    <location>
        <begin position="100"/>
        <end position="133"/>
    </location>
</feature>
<accession>K0SC58</accession>
<gene>
    <name evidence="2" type="ORF">THAOC_23875</name>
</gene>
<proteinExistence type="predicted"/>
<reference evidence="2 3" key="1">
    <citation type="journal article" date="2012" name="Genome Biol.">
        <title>Genome and low-iron response of an oceanic diatom adapted to chronic iron limitation.</title>
        <authorList>
            <person name="Lommer M."/>
            <person name="Specht M."/>
            <person name="Roy A.S."/>
            <person name="Kraemer L."/>
            <person name="Andreson R."/>
            <person name="Gutowska M.A."/>
            <person name="Wolf J."/>
            <person name="Bergner S.V."/>
            <person name="Schilhabel M.B."/>
            <person name="Klostermeier U.C."/>
            <person name="Beiko R.G."/>
            <person name="Rosenstiel P."/>
            <person name="Hippler M."/>
            <person name="Laroche J."/>
        </authorList>
    </citation>
    <scope>NUCLEOTIDE SEQUENCE [LARGE SCALE GENOMIC DNA]</scope>
    <source>
        <strain evidence="2 3">CCMP1005</strain>
    </source>
</reference>
<dbReference type="EMBL" id="AGNL01031962">
    <property type="protein sequence ID" value="EJK56277.1"/>
    <property type="molecule type" value="Genomic_DNA"/>
</dbReference>
<evidence type="ECO:0000313" key="2">
    <source>
        <dbReference type="EMBL" id="EJK56277.1"/>
    </source>
</evidence>
<comment type="caution">
    <text evidence="2">The sequence shown here is derived from an EMBL/GenBank/DDBJ whole genome shotgun (WGS) entry which is preliminary data.</text>
</comment>